<gene>
    <name evidence="8" type="ORF">MsaCp_p009</name>
</gene>
<dbReference type="GeneID" id="26520186"/>
<dbReference type="Pfam" id="PF17382">
    <property type="entry name" value="Ycf70"/>
    <property type="match status" value="1"/>
</dbReference>
<keyword evidence="4 8" id="KW-0150">Chloroplast</keyword>
<feature type="chain" id="PRO_5006603947" description="Uncharacterized protein ycf70" evidence="7">
    <location>
        <begin position="23"/>
        <end position="98"/>
    </location>
</feature>
<keyword evidence="6" id="KW-0812">Transmembrane</keyword>
<keyword evidence="5 8" id="KW-0934">Plastid</keyword>
<dbReference type="RefSeq" id="YP_009192393.1">
    <property type="nucleotide sequence ID" value="NC_028720.1"/>
</dbReference>
<proteinExistence type="inferred from homology"/>
<geneLocation type="chloroplast" evidence="8"/>
<evidence type="ECO:0000256" key="2">
    <source>
        <dbReference type="ARBA" id="ARBA00005455"/>
    </source>
</evidence>
<comment type="similarity">
    <text evidence="2">Belongs to the ycf70 family.</text>
</comment>
<organism evidence="8">
    <name type="scientific">Miscanthus sacchariflorus</name>
    <dbReference type="NCBI Taxonomy" id="183675"/>
    <lineage>
        <taxon>Eukaryota</taxon>
        <taxon>Viridiplantae</taxon>
        <taxon>Streptophyta</taxon>
        <taxon>Embryophyta</taxon>
        <taxon>Tracheophyta</taxon>
        <taxon>Spermatophyta</taxon>
        <taxon>Magnoliopsida</taxon>
        <taxon>Liliopsida</taxon>
        <taxon>Poales</taxon>
        <taxon>Poaceae</taxon>
        <taxon>PACMAD clade</taxon>
        <taxon>Panicoideae</taxon>
        <taxon>Andropogonodae</taxon>
        <taxon>Andropogoneae</taxon>
        <taxon>Saccharinae</taxon>
        <taxon>Miscanthus</taxon>
    </lineage>
</organism>
<sequence length="98" mass="11577">MVLYALFYVFLVLFIFFDSFKQESNKLELSGKEERKLGNGGDRLTRDFLDPLYEEFEESSSEDSDVNFHQVNLSIRICFSFFLSYYSLLLLSSDRRSL</sequence>
<comment type="subcellular location">
    <subcellularLocation>
        <location evidence="1">Plastid</location>
        <location evidence="1">Chloroplast</location>
    </subcellularLocation>
</comment>
<reference evidence="8" key="1">
    <citation type="submission" date="2015-05" db="EMBL/GenBank/DDBJ databases">
        <title>Complete chloroplast genomes of two Miscanthus species.</title>
        <authorList>
            <person name="Nah G."/>
            <person name="Im J.-H."/>
            <person name="Lim S.-H."/>
            <person name="Kim K.-H."/>
            <person name="Choi A.-Y."/>
            <person name="Choi I.-Y."/>
            <person name="Yang T.-J."/>
            <person name="Kim D.-S."/>
        </authorList>
    </citation>
    <scope>NUCLEOTIDE SEQUENCE</scope>
</reference>
<dbReference type="InterPro" id="IPR035337">
    <property type="entry name" value="Ycf70-like"/>
</dbReference>
<keyword evidence="7" id="KW-0732">Signal</keyword>
<accession>A0A0S2RLT9</accession>
<keyword evidence="6" id="KW-1133">Transmembrane helix</keyword>
<feature type="transmembrane region" description="Helical" evidence="6">
    <location>
        <begin position="73"/>
        <end position="91"/>
    </location>
</feature>
<dbReference type="AlphaFoldDB" id="A0A0S2RLT9"/>
<protein>
    <recommendedName>
        <fullName evidence="3">Uncharacterized protein ycf70</fullName>
    </recommendedName>
</protein>
<evidence type="ECO:0000256" key="1">
    <source>
        <dbReference type="ARBA" id="ARBA00004229"/>
    </source>
</evidence>
<evidence type="ECO:0000256" key="6">
    <source>
        <dbReference type="SAM" id="Phobius"/>
    </source>
</evidence>
<evidence type="ECO:0000256" key="5">
    <source>
        <dbReference type="ARBA" id="ARBA00022640"/>
    </source>
</evidence>
<dbReference type="EMBL" id="KR822687">
    <property type="protein sequence ID" value="ALP29619.1"/>
    <property type="molecule type" value="Genomic_DNA"/>
</dbReference>
<evidence type="ECO:0000313" key="8">
    <source>
        <dbReference type="EMBL" id="ALP29619.1"/>
    </source>
</evidence>
<evidence type="ECO:0000256" key="7">
    <source>
        <dbReference type="SAM" id="SignalP"/>
    </source>
</evidence>
<evidence type="ECO:0000256" key="4">
    <source>
        <dbReference type="ARBA" id="ARBA00022528"/>
    </source>
</evidence>
<feature type="signal peptide" evidence="7">
    <location>
        <begin position="1"/>
        <end position="22"/>
    </location>
</feature>
<dbReference type="GO" id="GO:0009507">
    <property type="term" value="C:chloroplast"/>
    <property type="evidence" value="ECO:0007669"/>
    <property type="project" value="UniProtKB-SubCell"/>
</dbReference>
<name>A0A0S2RLT9_9POAL</name>
<evidence type="ECO:0000256" key="3">
    <source>
        <dbReference type="ARBA" id="ARBA00021521"/>
    </source>
</evidence>
<keyword evidence="6" id="KW-0472">Membrane</keyword>